<protein>
    <submittedName>
        <fullName evidence="1">Uncharacterized protein</fullName>
    </submittedName>
</protein>
<dbReference type="AlphaFoldDB" id="A0A645DXK2"/>
<gene>
    <name evidence="1" type="ORF">SDC9_141193</name>
</gene>
<comment type="caution">
    <text evidence="1">The sequence shown here is derived from an EMBL/GenBank/DDBJ whole genome shotgun (WGS) entry which is preliminary data.</text>
</comment>
<name>A0A645DXK2_9ZZZZ</name>
<accession>A0A645DXK2</accession>
<evidence type="ECO:0000313" key="1">
    <source>
        <dbReference type="EMBL" id="MPM94051.1"/>
    </source>
</evidence>
<organism evidence="1">
    <name type="scientific">bioreactor metagenome</name>
    <dbReference type="NCBI Taxonomy" id="1076179"/>
    <lineage>
        <taxon>unclassified sequences</taxon>
        <taxon>metagenomes</taxon>
        <taxon>ecological metagenomes</taxon>
    </lineage>
</organism>
<sequence>MQVNIIWFSSLSALPAPCSPTEMAFAANVSSAGFAYSKASLFPPVGSIHFPVADGLPRIGQSRYAEPVACSSRSALSLVVFGSTVLVSTTTLPLPRPRTIPFSAKRTCSICTGPGSDMITKSTFWAKSIGLAARTAPIAAARSMACANAS</sequence>
<reference evidence="1" key="1">
    <citation type="submission" date="2019-08" db="EMBL/GenBank/DDBJ databases">
        <authorList>
            <person name="Kucharzyk K."/>
            <person name="Murdoch R.W."/>
            <person name="Higgins S."/>
            <person name="Loffler F."/>
        </authorList>
    </citation>
    <scope>NUCLEOTIDE SEQUENCE</scope>
</reference>
<dbReference type="EMBL" id="VSSQ01040749">
    <property type="protein sequence ID" value="MPM94051.1"/>
    <property type="molecule type" value="Genomic_DNA"/>
</dbReference>
<proteinExistence type="predicted"/>